<name>A0A9Q1EWX6_SYNKA</name>
<feature type="compositionally biased region" description="Basic residues" evidence="1">
    <location>
        <begin position="96"/>
        <end position="105"/>
    </location>
</feature>
<evidence type="ECO:0000313" key="3">
    <source>
        <dbReference type="Proteomes" id="UP001152622"/>
    </source>
</evidence>
<reference evidence="2" key="1">
    <citation type="journal article" date="2023" name="Science">
        <title>Genome structures resolve the early diversification of teleost fishes.</title>
        <authorList>
            <person name="Parey E."/>
            <person name="Louis A."/>
            <person name="Montfort J."/>
            <person name="Bouchez O."/>
            <person name="Roques C."/>
            <person name="Iampietro C."/>
            <person name="Lluch J."/>
            <person name="Castinel A."/>
            <person name="Donnadieu C."/>
            <person name="Desvignes T."/>
            <person name="Floi Bucao C."/>
            <person name="Jouanno E."/>
            <person name="Wen M."/>
            <person name="Mejri S."/>
            <person name="Dirks R."/>
            <person name="Jansen H."/>
            <person name="Henkel C."/>
            <person name="Chen W.J."/>
            <person name="Zahm M."/>
            <person name="Cabau C."/>
            <person name="Klopp C."/>
            <person name="Thompson A.W."/>
            <person name="Robinson-Rechavi M."/>
            <person name="Braasch I."/>
            <person name="Lecointre G."/>
            <person name="Bobe J."/>
            <person name="Postlethwait J.H."/>
            <person name="Berthelot C."/>
            <person name="Roest Crollius H."/>
            <person name="Guiguen Y."/>
        </authorList>
    </citation>
    <scope>NUCLEOTIDE SEQUENCE</scope>
    <source>
        <strain evidence="2">WJC10195</strain>
    </source>
</reference>
<evidence type="ECO:0000313" key="2">
    <source>
        <dbReference type="EMBL" id="KAJ8346607.1"/>
    </source>
</evidence>
<feature type="compositionally biased region" description="Acidic residues" evidence="1">
    <location>
        <begin position="74"/>
        <end position="87"/>
    </location>
</feature>
<protein>
    <submittedName>
        <fullName evidence="2">Uncharacterized protein</fullName>
    </submittedName>
</protein>
<dbReference type="EMBL" id="JAINUF010000011">
    <property type="protein sequence ID" value="KAJ8346607.1"/>
    <property type="molecule type" value="Genomic_DNA"/>
</dbReference>
<gene>
    <name evidence="2" type="ORF">SKAU_G00280080</name>
</gene>
<organism evidence="2 3">
    <name type="scientific">Synaphobranchus kaupii</name>
    <name type="common">Kaup's arrowtooth eel</name>
    <dbReference type="NCBI Taxonomy" id="118154"/>
    <lineage>
        <taxon>Eukaryota</taxon>
        <taxon>Metazoa</taxon>
        <taxon>Chordata</taxon>
        <taxon>Craniata</taxon>
        <taxon>Vertebrata</taxon>
        <taxon>Euteleostomi</taxon>
        <taxon>Actinopterygii</taxon>
        <taxon>Neopterygii</taxon>
        <taxon>Teleostei</taxon>
        <taxon>Anguilliformes</taxon>
        <taxon>Synaphobranchidae</taxon>
        <taxon>Synaphobranchus</taxon>
    </lineage>
</organism>
<comment type="caution">
    <text evidence="2">The sequence shown here is derived from an EMBL/GenBank/DDBJ whole genome shotgun (WGS) entry which is preliminary data.</text>
</comment>
<feature type="region of interest" description="Disordered" evidence="1">
    <location>
        <begin position="1"/>
        <end position="105"/>
    </location>
</feature>
<accession>A0A9Q1EWX6</accession>
<sequence>MIREQEKRERLKLRRRGKSPGGPQNHTVQPRRARTADAAARKKVKTSKKREEDELTSGSTSNEEGKVSYQESGDTSESEEEEEEDDPGERTSTRVQAKKGHKSPAKVHTLPHCVVRLCQEPMLVPVPVKMARMSPLKKVLEGPLEGSRFPASRKAELRRGRESAPRRAFRLCATFRLLDHPEGRLDEHELKMKRNYEISNRNFAMLRDMLRPPCATPTKSSRSWPAFRCGMLRRRASPTR</sequence>
<evidence type="ECO:0000256" key="1">
    <source>
        <dbReference type="SAM" id="MobiDB-lite"/>
    </source>
</evidence>
<keyword evidence="3" id="KW-1185">Reference proteome</keyword>
<dbReference type="Proteomes" id="UP001152622">
    <property type="component" value="Chromosome 11"/>
</dbReference>
<dbReference type="AlphaFoldDB" id="A0A9Q1EWX6"/>
<proteinExistence type="predicted"/>